<dbReference type="PROSITE" id="PS50011">
    <property type="entry name" value="PROTEIN_KINASE_DOM"/>
    <property type="match status" value="1"/>
</dbReference>
<dbReference type="SMART" id="SM00220">
    <property type="entry name" value="S_TKc"/>
    <property type="match status" value="1"/>
</dbReference>
<proteinExistence type="predicted"/>
<keyword evidence="3" id="KW-1185">Reference proteome</keyword>
<dbReference type="GO" id="GO:0005634">
    <property type="term" value="C:nucleus"/>
    <property type="evidence" value="ECO:0007669"/>
    <property type="project" value="TreeGrafter"/>
</dbReference>
<dbReference type="GO" id="GO:0005524">
    <property type="term" value="F:ATP binding"/>
    <property type="evidence" value="ECO:0007669"/>
    <property type="project" value="InterPro"/>
</dbReference>
<dbReference type="PANTHER" id="PTHR44167">
    <property type="entry name" value="OVARIAN-SPECIFIC SERINE/THREONINE-PROTEIN KINASE LOK-RELATED"/>
    <property type="match status" value="1"/>
</dbReference>
<evidence type="ECO:0000313" key="2">
    <source>
        <dbReference type="EMBL" id="KAH0566007.1"/>
    </source>
</evidence>
<gene>
    <name evidence="2" type="ORF">GP486_000598</name>
</gene>
<accession>A0A9P8LIL6</accession>
<organism evidence="2 3">
    <name type="scientific">Trichoglossum hirsutum</name>
    <dbReference type="NCBI Taxonomy" id="265104"/>
    <lineage>
        <taxon>Eukaryota</taxon>
        <taxon>Fungi</taxon>
        <taxon>Dikarya</taxon>
        <taxon>Ascomycota</taxon>
        <taxon>Pezizomycotina</taxon>
        <taxon>Geoglossomycetes</taxon>
        <taxon>Geoglossales</taxon>
        <taxon>Geoglossaceae</taxon>
        <taxon>Trichoglossum</taxon>
    </lineage>
</organism>
<dbReference type="Pfam" id="PF00069">
    <property type="entry name" value="Pkinase"/>
    <property type="match status" value="1"/>
</dbReference>
<dbReference type="InterPro" id="IPR000719">
    <property type="entry name" value="Prot_kinase_dom"/>
</dbReference>
<protein>
    <recommendedName>
        <fullName evidence="1">Protein kinase domain-containing protein</fullName>
    </recommendedName>
</protein>
<dbReference type="AlphaFoldDB" id="A0A9P8LIL6"/>
<dbReference type="Proteomes" id="UP000750711">
    <property type="component" value="Unassembled WGS sequence"/>
</dbReference>
<feature type="domain" description="Protein kinase" evidence="1">
    <location>
        <begin position="209"/>
        <end position="520"/>
    </location>
</feature>
<evidence type="ECO:0000259" key="1">
    <source>
        <dbReference type="PROSITE" id="PS50011"/>
    </source>
</evidence>
<dbReference type="CDD" id="cd00180">
    <property type="entry name" value="PKc"/>
    <property type="match status" value="1"/>
</dbReference>
<dbReference type="InterPro" id="IPR011009">
    <property type="entry name" value="Kinase-like_dom_sf"/>
</dbReference>
<dbReference type="Gene3D" id="1.10.510.10">
    <property type="entry name" value="Transferase(Phosphotransferase) domain 1"/>
    <property type="match status" value="1"/>
</dbReference>
<sequence>MDPADFSSILKALRLIEYGGNLNSAGEEIETLRVILEQATTYLFQPNITHNQPSTPLADENRKRSDEIRRIELALDRVRMVVKKRARGVLQIRTTSIGASVELSLARERRRKISCLEPRSRMLALLALKHIENVITCSQLDAGASGSRNDLKIDLNVRLSRHESQSTIASYITVPSEPEVVGRSEAGFTKLETHWQKCLEAEGLLLPPLEQIHWSKNGQHAEFADATEVPLIPEKVLCQTKSSSVDSVKCRRIRLARKSIRCPRHQKMEELLTEVKHLNRLHHPHIVQLVGTYILGNTLAILLYPVAEYTLDTYMKKCYSGEDESKEMLLVLEKFPRCLAMTVKYIHSTNTIHMDIKPQNVLVRKRRNSEEKYRVYIADFGISRLYADTADTETDGQTPFTKRYCAPEAASRERRGMSADIYSLGCVFAEIFTTLAGKTLEEFTEARKDKLDATLEEDTTFHNNRDRVLAWMASLSWSHYDSTKMRNYQTRVPSLIVDMLQGDPGARVGLEAVEESLSILSDTAHVCCSEPPEHYECVE</sequence>
<comment type="caution">
    <text evidence="2">The sequence shown here is derived from an EMBL/GenBank/DDBJ whole genome shotgun (WGS) entry which is preliminary data.</text>
</comment>
<evidence type="ECO:0000313" key="3">
    <source>
        <dbReference type="Proteomes" id="UP000750711"/>
    </source>
</evidence>
<dbReference type="GO" id="GO:0004674">
    <property type="term" value="F:protein serine/threonine kinase activity"/>
    <property type="evidence" value="ECO:0007669"/>
    <property type="project" value="TreeGrafter"/>
</dbReference>
<dbReference type="Gene3D" id="3.30.200.20">
    <property type="entry name" value="Phosphorylase Kinase, domain 1"/>
    <property type="match status" value="1"/>
</dbReference>
<dbReference type="SUPFAM" id="SSF56112">
    <property type="entry name" value="Protein kinase-like (PK-like)"/>
    <property type="match status" value="1"/>
</dbReference>
<dbReference type="PANTHER" id="PTHR44167:SF24">
    <property type="entry name" value="SERINE_THREONINE-PROTEIN KINASE CHK2"/>
    <property type="match status" value="1"/>
</dbReference>
<reference evidence="2" key="1">
    <citation type="submission" date="2021-03" db="EMBL/GenBank/DDBJ databases">
        <title>Comparative genomics and phylogenomic investigation of the class Geoglossomycetes provide insights into ecological specialization and systematics.</title>
        <authorList>
            <person name="Melie T."/>
            <person name="Pirro S."/>
            <person name="Miller A.N."/>
            <person name="Quandt A."/>
        </authorList>
    </citation>
    <scope>NUCLEOTIDE SEQUENCE</scope>
    <source>
        <strain evidence="2">CAQ_001_2017</strain>
    </source>
</reference>
<dbReference type="GO" id="GO:0044773">
    <property type="term" value="P:mitotic DNA damage checkpoint signaling"/>
    <property type="evidence" value="ECO:0007669"/>
    <property type="project" value="TreeGrafter"/>
</dbReference>
<name>A0A9P8LIL6_9PEZI</name>
<dbReference type="EMBL" id="JAGHQM010000042">
    <property type="protein sequence ID" value="KAH0566007.1"/>
    <property type="molecule type" value="Genomic_DNA"/>
</dbReference>